<dbReference type="InterPro" id="IPR016137">
    <property type="entry name" value="RGS"/>
</dbReference>
<dbReference type="InterPro" id="IPR058855">
    <property type="entry name" value="RGS1/SST2-like_Fungal-DR"/>
</dbReference>
<gene>
    <name evidence="4" type="ORF">CERSUDRAFT_114783</name>
</gene>
<sequence length="621" mass="69330">MAAQPSSALKTTKRNRLFAKDTFDVFATLIVSLELATNRQFFRTFPDSFITDDAVRNLSRLRFTQSNRGPDPKDPSRIVTTTTTTTFTMTRDTAKAICQYFMDASLIENAADPRSNLFKERGVYTLTPKGLHILDRFVTDNGIAADNLQHVFSSQPILPKMLNLERTADDDEIIFSRSVITALFRRFVGRRPNYPPEVDDMDAHTKLDERLRGIWLGDYADRSALEDTAVHKHCFNAVAALSWLCEFTSVNSREEAAEVCAQFNRFGLIVLVSDKRRNNDSAVIVSVTGSEGDGKDGYPMPTGEFCVSGKAIYGITDEGRRVAKWDQPDGARGSTQTNSSGRTSEATAAGQGAKIRRRVSTLEQSAGVDSAEKRATQQESNTHRLRYIIEEPQLRALFREFLTDHLCEENLAFYLDVSDFKRTFSKTSTAMGASAPTGKEKDKDKDKDKKQTQAQTGQTLSEQHHEHLVQTALSVYNTYLAPASSRELNIPHTLRNDVNTMRDTLARHVGADLRKVDRKHAQLVSPTLLRNMIKLYERVQEHVFRLMATDSVPKFVKMPRFRALLVKIDEDDEGWLADASGPAHDAASGTTLGESGGTYVTISQRAIARAQKTPRASGAER</sequence>
<dbReference type="HOGENOM" id="CLU_013365_1_0_1"/>
<dbReference type="PROSITE" id="PS50132">
    <property type="entry name" value="RGS"/>
    <property type="match status" value="1"/>
</dbReference>
<dbReference type="EMBL" id="KB445797">
    <property type="protein sequence ID" value="EMD36862.1"/>
    <property type="molecule type" value="Genomic_DNA"/>
</dbReference>
<evidence type="ECO:0000256" key="1">
    <source>
        <dbReference type="ARBA" id="ARBA00022700"/>
    </source>
</evidence>
<reference evidence="4 5" key="1">
    <citation type="journal article" date="2012" name="Proc. Natl. Acad. Sci. U.S.A.">
        <title>Comparative genomics of Ceriporiopsis subvermispora and Phanerochaete chrysosporium provide insight into selective ligninolysis.</title>
        <authorList>
            <person name="Fernandez-Fueyo E."/>
            <person name="Ruiz-Duenas F.J."/>
            <person name="Ferreira P."/>
            <person name="Floudas D."/>
            <person name="Hibbett D.S."/>
            <person name="Canessa P."/>
            <person name="Larrondo L.F."/>
            <person name="James T.Y."/>
            <person name="Seelenfreund D."/>
            <person name="Lobos S."/>
            <person name="Polanco R."/>
            <person name="Tello M."/>
            <person name="Honda Y."/>
            <person name="Watanabe T."/>
            <person name="Watanabe T."/>
            <person name="Ryu J.S."/>
            <person name="Kubicek C.P."/>
            <person name="Schmoll M."/>
            <person name="Gaskell J."/>
            <person name="Hammel K.E."/>
            <person name="St John F.J."/>
            <person name="Vanden Wymelenberg A."/>
            <person name="Sabat G."/>
            <person name="Splinter BonDurant S."/>
            <person name="Syed K."/>
            <person name="Yadav J.S."/>
            <person name="Doddapaneni H."/>
            <person name="Subramanian V."/>
            <person name="Lavin J.L."/>
            <person name="Oguiza J.A."/>
            <person name="Perez G."/>
            <person name="Pisabarro A.G."/>
            <person name="Ramirez L."/>
            <person name="Santoyo F."/>
            <person name="Master E."/>
            <person name="Coutinho P.M."/>
            <person name="Henrissat B."/>
            <person name="Lombard V."/>
            <person name="Magnuson J.K."/>
            <person name="Kuees U."/>
            <person name="Hori C."/>
            <person name="Igarashi K."/>
            <person name="Samejima M."/>
            <person name="Held B.W."/>
            <person name="Barry K.W."/>
            <person name="LaButti K.M."/>
            <person name="Lapidus A."/>
            <person name="Lindquist E.A."/>
            <person name="Lucas S.M."/>
            <person name="Riley R."/>
            <person name="Salamov A.A."/>
            <person name="Hoffmeister D."/>
            <person name="Schwenk D."/>
            <person name="Hadar Y."/>
            <person name="Yarden O."/>
            <person name="de Vries R.P."/>
            <person name="Wiebenga A."/>
            <person name="Stenlid J."/>
            <person name="Eastwood D."/>
            <person name="Grigoriev I.V."/>
            <person name="Berka R.M."/>
            <person name="Blanchette R.A."/>
            <person name="Kersten P."/>
            <person name="Martinez A.T."/>
            <person name="Vicuna R."/>
            <person name="Cullen D."/>
        </authorList>
    </citation>
    <scope>NUCLEOTIDE SEQUENCE [LARGE SCALE GENOMIC DNA]</scope>
    <source>
        <strain evidence="4 5">B</strain>
    </source>
</reference>
<dbReference type="Gene3D" id="1.10.10.10">
    <property type="entry name" value="Winged helix-like DNA-binding domain superfamily/Winged helix DNA-binding domain"/>
    <property type="match status" value="2"/>
</dbReference>
<feature type="compositionally biased region" description="Polar residues" evidence="2">
    <location>
        <begin position="333"/>
        <end position="346"/>
    </location>
</feature>
<dbReference type="GO" id="GO:0009968">
    <property type="term" value="P:negative regulation of signal transduction"/>
    <property type="evidence" value="ECO:0007669"/>
    <property type="project" value="UniProtKB-KW"/>
</dbReference>
<name>M2REI2_CERS8</name>
<feature type="compositionally biased region" description="Polar residues" evidence="2">
    <location>
        <begin position="452"/>
        <end position="461"/>
    </location>
</feature>
<protein>
    <submittedName>
        <fullName evidence="4">RGS domain protein</fullName>
    </submittedName>
</protein>
<dbReference type="OrthoDB" id="196547at2759"/>
<keyword evidence="5" id="KW-1185">Reference proteome</keyword>
<dbReference type="PANTHER" id="PTHR10845:SF192">
    <property type="entry name" value="DOUBLE HIT, ISOFORM B"/>
    <property type="match status" value="1"/>
</dbReference>
<dbReference type="GO" id="GO:0035556">
    <property type="term" value="P:intracellular signal transduction"/>
    <property type="evidence" value="ECO:0007669"/>
    <property type="project" value="InterPro"/>
</dbReference>
<dbReference type="SMART" id="SM00049">
    <property type="entry name" value="DEP"/>
    <property type="match status" value="2"/>
</dbReference>
<dbReference type="InterPro" id="IPR036388">
    <property type="entry name" value="WH-like_DNA-bd_sf"/>
</dbReference>
<dbReference type="SUPFAM" id="SSF46785">
    <property type="entry name" value="Winged helix' DNA-binding domain"/>
    <property type="match status" value="2"/>
</dbReference>
<feature type="region of interest" description="Disordered" evidence="2">
    <location>
        <begin position="323"/>
        <end position="380"/>
    </location>
</feature>
<dbReference type="InterPro" id="IPR036390">
    <property type="entry name" value="WH_DNA-bd_sf"/>
</dbReference>
<dbReference type="PANTHER" id="PTHR10845">
    <property type="entry name" value="REGULATOR OF G PROTEIN SIGNALING"/>
    <property type="match status" value="1"/>
</dbReference>
<dbReference type="AlphaFoldDB" id="M2REI2"/>
<dbReference type="Pfam" id="PF25889">
    <property type="entry name" value="WHD_Fungal_DR"/>
    <property type="match status" value="1"/>
</dbReference>
<evidence type="ECO:0000256" key="2">
    <source>
        <dbReference type="SAM" id="MobiDB-lite"/>
    </source>
</evidence>
<feature type="compositionally biased region" description="Basic and acidic residues" evidence="2">
    <location>
        <begin position="438"/>
        <end position="451"/>
    </location>
</feature>
<feature type="domain" description="RGS" evidence="3">
    <location>
        <begin position="384"/>
        <end position="565"/>
    </location>
</feature>
<dbReference type="Proteomes" id="UP000016930">
    <property type="component" value="Unassembled WGS sequence"/>
</dbReference>
<organism evidence="4 5">
    <name type="scientific">Ceriporiopsis subvermispora (strain B)</name>
    <name type="common">White-rot fungus</name>
    <name type="synonym">Gelatoporia subvermispora</name>
    <dbReference type="NCBI Taxonomy" id="914234"/>
    <lineage>
        <taxon>Eukaryota</taxon>
        <taxon>Fungi</taxon>
        <taxon>Dikarya</taxon>
        <taxon>Basidiomycota</taxon>
        <taxon>Agaricomycotina</taxon>
        <taxon>Agaricomycetes</taxon>
        <taxon>Polyporales</taxon>
        <taxon>Gelatoporiaceae</taxon>
        <taxon>Gelatoporia</taxon>
    </lineage>
</organism>
<dbReference type="SUPFAM" id="SSF48097">
    <property type="entry name" value="Regulator of G-protein signaling, RGS"/>
    <property type="match status" value="1"/>
</dbReference>
<accession>M2REI2</accession>
<dbReference type="SMART" id="SM00315">
    <property type="entry name" value="RGS"/>
    <property type="match status" value="1"/>
</dbReference>
<dbReference type="STRING" id="914234.M2REI2"/>
<proteinExistence type="predicted"/>
<dbReference type="InterPro" id="IPR000591">
    <property type="entry name" value="DEP_dom"/>
</dbReference>
<dbReference type="InterPro" id="IPR036305">
    <property type="entry name" value="RGS_sf"/>
</dbReference>
<evidence type="ECO:0000259" key="3">
    <source>
        <dbReference type="PROSITE" id="PS50132"/>
    </source>
</evidence>
<evidence type="ECO:0000313" key="4">
    <source>
        <dbReference type="EMBL" id="EMD36862.1"/>
    </source>
</evidence>
<dbReference type="Gene3D" id="1.10.167.10">
    <property type="entry name" value="Regulator of G-protein Signalling 4, domain 2"/>
    <property type="match status" value="1"/>
</dbReference>
<dbReference type="Pfam" id="PF00615">
    <property type="entry name" value="RGS"/>
    <property type="match status" value="1"/>
</dbReference>
<evidence type="ECO:0000313" key="5">
    <source>
        <dbReference type="Proteomes" id="UP000016930"/>
    </source>
</evidence>
<keyword evidence="1" id="KW-0734">Signal transduction inhibitor</keyword>
<feature type="region of interest" description="Disordered" evidence="2">
    <location>
        <begin position="429"/>
        <end position="464"/>
    </location>
</feature>
<dbReference type="InterPro" id="IPR044926">
    <property type="entry name" value="RGS_subdomain_2"/>
</dbReference>